<protein>
    <recommendedName>
        <fullName evidence="2">IMP dehydrogenase/GMP reductase domain-containing protein</fullName>
    </recommendedName>
</protein>
<dbReference type="Gene3D" id="3.20.20.70">
    <property type="entry name" value="Aldolase class I"/>
    <property type="match status" value="1"/>
</dbReference>
<dbReference type="CDD" id="cd00381">
    <property type="entry name" value="IMPDH"/>
    <property type="match status" value="1"/>
</dbReference>
<evidence type="ECO:0000313" key="4">
    <source>
        <dbReference type="Proteomes" id="UP000178264"/>
    </source>
</evidence>
<comment type="similarity">
    <text evidence="1">Belongs to the IMPDH/GMPR family.</text>
</comment>
<evidence type="ECO:0000259" key="2">
    <source>
        <dbReference type="Pfam" id="PF00478"/>
    </source>
</evidence>
<evidence type="ECO:0000313" key="3">
    <source>
        <dbReference type="EMBL" id="OGL87818.1"/>
    </source>
</evidence>
<dbReference type="GO" id="GO:0003938">
    <property type="term" value="F:IMP dehydrogenase activity"/>
    <property type="evidence" value="ECO:0007669"/>
    <property type="project" value="InterPro"/>
</dbReference>
<dbReference type="Pfam" id="PF00478">
    <property type="entry name" value="IMPDH"/>
    <property type="match status" value="1"/>
</dbReference>
<dbReference type="GO" id="GO:0006183">
    <property type="term" value="P:GTP biosynthetic process"/>
    <property type="evidence" value="ECO:0007669"/>
    <property type="project" value="TreeGrafter"/>
</dbReference>
<evidence type="ECO:0000256" key="1">
    <source>
        <dbReference type="ARBA" id="ARBA00005502"/>
    </source>
</evidence>
<comment type="caution">
    <text evidence="3">The sequence shown here is derived from an EMBL/GenBank/DDBJ whole genome shotgun (WGS) entry which is preliminary data.</text>
</comment>
<dbReference type="InterPro" id="IPR005990">
    <property type="entry name" value="IMP_DH"/>
</dbReference>
<dbReference type="PANTHER" id="PTHR11911:SF111">
    <property type="entry name" value="INOSINE-5'-MONOPHOSPHATE DEHYDROGENASE"/>
    <property type="match status" value="1"/>
</dbReference>
<dbReference type="FunFam" id="3.20.20.70:FF:000424">
    <property type="entry name" value="Inosine-5'-monophosphate dehydrogenase 2"/>
    <property type="match status" value="1"/>
</dbReference>
<dbReference type="EMBL" id="MGER01000055">
    <property type="protein sequence ID" value="OGL87818.1"/>
    <property type="molecule type" value="Genomic_DNA"/>
</dbReference>
<reference evidence="3 4" key="1">
    <citation type="journal article" date="2016" name="Nat. Commun.">
        <title>Thousands of microbial genomes shed light on interconnected biogeochemical processes in an aquifer system.</title>
        <authorList>
            <person name="Anantharaman K."/>
            <person name="Brown C.T."/>
            <person name="Hug L.A."/>
            <person name="Sharon I."/>
            <person name="Castelle C.J."/>
            <person name="Probst A.J."/>
            <person name="Thomas B.C."/>
            <person name="Singh A."/>
            <person name="Wilkins M.J."/>
            <person name="Karaoz U."/>
            <person name="Brodie E.L."/>
            <person name="Williams K.H."/>
            <person name="Hubbard S.S."/>
            <person name="Banfield J.F."/>
        </authorList>
    </citation>
    <scope>NUCLEOTIDE SEQUENCE [LARGE SCALE GENOMIC DNA]</scope>
</reference>
<sequence>MKSFDLGLTFDDVLLVPQESAISPREADVLSYAAKGLPLNLPLLSAAMDTVTGARLAAALGEAGGMGVLHRNCTVEEQVKMLRQVQGSKHAPYRGGASGAGFKVQKRLIVAAAVGPGDSERALALDKAGVDAIVFDSAHIHKSSSVAAAEALKKKIKAKLIVGNMATAEAARAFLGVADGFKVGVGPGSICTTRIVAGVGVPQLTAIMEVAQVAKQKGIPVIADGGIRHSGDIVKALAAGASAVMLGSLCAGTDEAPGKKVIIEGVAYKTYRGMGSLGAMEVGQSSDRYFQKGSKKYVPEGVEGAVPATGPLSDVITQLVGGLRSGMGYMGARNIPELQRKARFIRITDAGRRESHPHSVLIMKRAPNY</sequence>
<dbReference type="PANTHER" id="PTHR11911">
    <property type="entry name" value="INOSINE-5-MONOPHOSPHATE DEHYDROGENASE RELATED"/>
    <property type="match status" value="1"/>
</dbReference>
<dbReference type="Proteomes" id="UP000178264">
    <property type="component" value="Unassembled WGS sequence"/>
</dbReference>
<gene>
    <name evidence="3" type="ORF">A3I42_04960</name>
</gene>
<dbReference type="SUPFAM" id="SSF51412">
    <property type="entry name" value="Inosine monophosphate dehydrogenase (IMPDH)"/>
    <property type="match status" value="1"/>
</dbReference>
<proteinExistence type="inferred from homology"/>
<dbReference type="InterPro" id="IPR001093">
    <property type="entry name" value="IMP_DH_GMPRt"/>
</dbReference>
<feature type="domain" description="IMP dehydrogenase/GMP reductase" evidence="2">
    <location>
        <begin position="7"/>
        <end position="358"/>
    </location>
</feature>
<dbReference type="AlphaFoldDB" id="A0A1F7VCE3"/>
<dbReference type="InterPro" id="IPR013785">
    <property type="entry name" value="Aldolase_TIM"/>
</dbReference>
<organism evidence="3 4">
    <name type="scientific">Candidatus Uhrbacteria bacterium RIFCSPLOWO2_02_FULL_49_11</name>
    <dbReference type="NCBI Taxonomy" id="1802409"/>
    <lineage>
        <taxon>Bacteria</taxon>
        <taxon>Candidatus Uhriibacteriota</taxon>
    </lineage>
</organism>
<accession>A0A1F7VCE3</accession>
<name>A0A1F7VCE3_9BACT</name>
<dbReference type="SMART" id="SM01240">
    <property type="entry name" value="IMPDH"/>
    <property type="match status" value="1"/>
</dbReference>